<dbReference type="Gene3D" id="3.60.10.10">
    <property type="entry name" value="Endonuclease/exonuclease/phosphatase"/>
    <property type="match status" value="1"/>
</dbReference>
<dbReference type="GO" id="GO:0006506">
    <property type="term" value="P:GPI anchor biosynthetic process"/>
    <property type="evidence" value="ECO:0007669"/>
    <property type="project" value="TreeGrafter"/>
</dbReference>
<dbReference type="InterPro" id="IPR051916">
    <property type="entry name" value="GPI-anchor_lipid_remodeler"/>
</dbReference>
<name>A0A1T2KTG7_9GAMM</name>
<protein>
    <submittedName>
        <fullName evidence="2">Endonuclease</fullName>
    </submittedName>
</protein>
<evidence type="ECO:0000313" key="3">
    <source>
        <dbReference type="Proteomes" id="UP000190896"/>
    </source>
</evidence>
<dbReference type="OrthoDB" id="5293344at2"/>
<sequence length="255" mass="28964">MGHADAHRLKLLSYNIQAGVDTRHYRQYVTQGWKHMLPHRERLQNLNRIATMIQQYDVIGLQEVDAGSLRSGFVDQTEYLAHRAGFAHWYKQVNRNLGKLAQHSNGMLSRIRPSHISEHKLPGLPGRGLILCRFGGVTGLSVCILHLALSRRARLRQLAYVSDLVSALTHVVIMGDLNCSCDSREMRLLRQRVDLQEPVCDQSTFPSWRPMRKLDHILVSESLRVENARVLDYPLSDHLPIGIDIVIPKGMDLAA</sequence>
<proteinExistence type="predicted"/>
<dbReference type="InterPro" id="IPR005135">
    <property type="entry name" value="Endo/exonuclease/phosphatase"/>
</dbReference>
<evidence type="ECO:0000259" key="1">
    <source>
        <dbReference type="Pfam" id="PF03372"/>
    </source>
</evidence>
<organism evidence="2 3">
    <name type="scientific">Solemya velesiana gill symbiont</name>
    <dbReference type="NCBI Taxonomy" id="1918948"/>
    <lineage>
        <taxon>Bacteria</taxon>
        <taxon>Pseudomonadati</taxon>
        <taxon>Pseudomonadota</taxon>
        <taxon>Gammaproteobacteria</taxon>
        <taxon>sulfur-oxidizing symbionts</taxon>
    </lineage>
</organism>
<keyword evidence="2" id="KW-0540">Nuclease</keyword>
<reference evidence="2 3" key="1">
    <citation type="submission" date="2016-11" db="EMBL/GenBank/DDBJ databases">
        <title>Mixed transmission modes and dynamic genome evolution in an obligate animal-bacterial symbiosis.</title>
        <authorList>
            <person name="Russell S.L."/>
            <person name="Corbett-Detig R.B."/>
            <person name="Cavanaugh C.M."/>
        </authorList>
    </citation>
    <scope>NUCLEOTIDE SEQUENCE [LARGE SCALE GENOMIC DNA]</scope>
    <source>
        <strain evidence="2">Se-Cadez</strain>
    </source>
</reference>
<keyword evidence="2" id="KW-0378">Hydrolase</keyword>
<dbReference type="SUPFAM" id="SSF56219">
    <property type="entry name" value="DNase I-like"/>
    <property type="match status" value="1"/>
</dbReference>
<dbReference type="Proteomes" id="UP000190896">
    <property type="component" value="Unassembled WGS sequence"/>
</dbReference>
<dbReference type="GO" id="GO:0004519">
    <property type="term" value="F:endonuclease activity"/>
    <property type="evidence" value="ECO:0007669"/>
    <property type="project" value="UniProtKB-KW"/>
</dbReference>
<dbReference type="RefSeq" id="WP_078487617.1">
    <property type="nucleotide sequence ID" value="NZ_MPRJ01000053.1"/>
</dbReference>
<accession>A0A1T2KTG7</accession>
<evidence type="ECO:0000313" key="2">
    <source>
        <dbReference type="EMBL" id="OOZ36149.1"/>
    </source>
</evidence>
<dbReference type="Pfam" id="PF03372">
    <property type="entry name" value="Exo_endo_phos"/>
    <property type="match status" value="1"/>
</dbReference>
<keyword evidence="3" id="KW-1185">Reference proteome</keyword>
<feature type="domain" description="Endonuclease/exonuclease/phosphatase" evidence="1">
    <location>
        <begin position="12"/>
        <end position="238"/>
    </location>
</feature>
<dbReference type="PANTHER" id="PTHR14859">
    <property type="entry name" value="CALCOFLUOR WHITE HYPERSENSITIVE PROTEIN PRECURSOR"/>
    <property type="match status" value="1"/>
</dbReference>
<dbReference type="GO" id="GO:0016020">
    <property type="term" value="C:membrane"/>
    <property type="evidence" value="ECO:0007669"/>
    <property type="project" value="GOC"/>
</dbReference>
<dbReference type="AlphaFoldDB" id="A0A1T2KTG7"/>
<comment type="caution">
    <text evidence="2">The sequence shown here is derived from an EMBL/GenBank/DDBJ whole genome shotgun (WGS) entry which is preliminary data.</text>
</comment>
<dbReference type="PANTHER" id="PTHR14859:SF15">
    <property type="entry name" value="ENDONUCLEASE_EXONUCLEASE_PHOSPHATASE DOMAIN-CONTAINING PROTEIN"/>
    <property type="match status" value="1"/>
</dbReference>
<dbReference type="EMBL" id="MPRJ01000053">
    <property type="protein sequence ID" value="OOZ36149.1"/>
    <property type="molecule type" value="Genomic_DNA"/>
</dbReference>
<gene>
    <name evidence="2" type="ORF">BOW51_08625</name>
</gene>
<keyword evidence="2" id="KW-0255">Endonuclease</keyword>
<dbReference type="InterPro" id="IPR036691">
    <property type="entry name" value="Endo/exonu/phosph_ase_sf"/>
</dbReference>